<sequence>MVMCSCTAQPKEPKAEPPLLSCSPASSPPGQLGLLPAGPDRLAIAAARRLRLRRRAHFASPRNPPRSALTAPPSPPLQGSRRR</sequence>
<dbReference type="EnsemblPlants" id="OPUNC01G37460.1">
    <property type="protein sequence ID" value="OPUNC01G37460.1"/>
    <property type="gene ID" value="OPUNC01G37460"/>
</dbReference>
<organism evidence="2">
    <name type="scientific">Oryza punctata</name>
    <name type="common">Red rice</name>
    <dbReference type="NCBI Taxonomy" id="4537"/>
    <lineage>
        <taxon>Eukaryota</taxon>
        <taxon>Viridiplantae</taxon>
        <taxon>Streptophyta</taxon>
        <taxon>Embryophyta</taxon>
        <taxon>Tracheophyta</taxon>
        <taxon>Spermatophyta</taxon>
        <taxon>Magnoliopsida</taxon>
        <taxon>Liliopsida</taxon>
        <taxon>Poales</taxon>
        <taxon>Poaceae</taxon>
        <taxon>BOP clade</taxon>
        <taxon>Oryzoideae</taxon>
        <taxon>Oryzeae</taxon>
        <taxon>Oryzinae</taxon>
        <taxon>Oryza</taxon>
    </lineage>
</organism>
<dbReference type="Proteomes" id="UP000026962">
    <property type="component" value="Chromosome 1"/>
</dbReference>
<name>A0A0E0JRJ7_ORYPU</name>
<dbReference type="AlphaFoldDB" id="A0A0E0JRJ7"/>
<keyword evidence="3" id="KW-1185">Reference proteome</keyword>
<evidence type="ECO:0000256" key="1">
    <source>
        <dbReference type="SAM" id="MobiDB-lite"/>
    </source>
</evidence>
<feature type="compositionally biased region" description="Low complexity" evidence="1">
    <location>
        <begin position="17"/>
        <end position="28"/>
    </location>
</feature>
<feature type="region of interest" description="Disordered" evidence="1">
    <location>
        <begin position="55"/>
        <end position="83"/>
    </location>
</feature>
<evidence type="ECO:0000313" key="3">
    <source>
        <dbReference type="Proteomes" id="UP000026962"/>
    </source>
</evidence>
<accession>A0A0E0JRJ7</accession>
<reference evidence="2" key="1">
    <citation type="submission" date="2015-04" db="UniProtKB">
        <authorList>
            <consortium name="EnsemblPlants"/>
        </authorList>
    </citation>
    <scope>IDENTIFICATION</scope>
</reference>
<dbReference type="Gramene" id="OPUNC01G37460.1">
    <property type="protein sequence ID" value="OPUNC01G37460.1"/>
    <property type="gene ID" value="OPUNC01G37460"/>
</dbReference>
<feature type="region of interest" description="Disordered" evidence="1">
    <location>
        <begin position="1"/>
        <end position="28"/>
    </location>
</feature>
<dbReference type="HOGENOM" id="CLU_2546532_0_0_1"/>
<proteinExistence type="predicted"/>
<reference evidence="2" key="2">
    <citation type="submission" date="2018-05" db="EMBL/GenBank/DDBJ databases">
        <title>OpunRS2 (Oryza punctata Reference Sequence Version 2).</title>
        <authorList>
            <person name="Zhang J."/>
            <person name="Kudrna D."/>
            <person name="Lee S."/>
            <person name="Talag J."/>
            <person name="Welchert J."/>
            <person name="Wing R.A."/>
        </authorList>
    </citation>
    <scope>NUCLEOTIDE SEQUENCE [LARGE SCALE GENOMIC DNA]</scope>
</reference>
<protein>
    <submittedName>
        <fullName evidence="2">Uncharacterized protein</fullName>
    </submittedName>
</protein>
<evidence type="ECO:0000313" key="2">
    <source>
        <dbReference type="EnsemblPlants" id="OPUNC01G37460.1"/>
    </source>
</evidence>